<organism evidence="1 2">
    <name type="scientific">Candidatus Roizmanbacteria bacterium GW2011_GWA2_37_7</name>
    <dbReference type="NCBI Taxonomy" id="1618481"/>
    <lineage>
        <taxon>Bacteria</taxon>
        <taxon>Candidatus Roizmaniibacteriota</taxon>
    </lineage>
</organism>
<dbReference type="STRING" id="1618481.US54_C0049G0010"/>
<sequence length="62" mass="6950">MALRLSFSVRKILDIKFADVTNECPGCLYNCYVMEEGIGGSQLLGEIPTLFQMARIKSVNHK</sequence>
<dbReference type="Proteomes" id="UP000034471">
    <property type="component" value="Unassembled WGS sequence"/>
</dbReference>
<gene>
    <name evidence="1" type="ORF">US54_C0049G0010</name>
</gene>
<dbReference type="EMBL" id="LBTJ01000049">
    <property type="protein sequence ID" value="KKQ36937.1"/>
    <property type="molecule type" value="Genomic_DNA"/>
</dbReference>
<reference evidence="1 2" key="1">
    <citation type="journal article" date="2015" name="Nature">
        <title>rRNA introns, odd ribosomes, and small enigmatic genomes across a large radiation of phyla.</title>
        <authorList>
            <person name="Brown C.T."/>
            <person name="Hug L.A."/>
            <person name="Thomas B.C."/>
            <person name="Sharon I."/>
            <person name="Castelle C.J."/>
            <person name="Singh A."/>
            <person name="Wilkins M.J."/>
            <person name="Williams K.H."/>
            <person name="Banfield J.F."/>
        </authorList>
    </citation>
    <scope>NUCLEOTIDE SEQUENCE [LARGE SCALE GENOMIC DNA]</scope>
</reference>
<evidence type="ECO:0000313" key="1">
    <source>
        <dbReference type="EMBL" id="KKQ36937.1"/>
    </source>
</evidence>
<comment type="caution">
    <text evidence="1">The sequence shown here is derived from an EMBL/GenBank/DDBJ whole genome shotgun (WGS) entry which is preliminary data.</text>
</comment>
<dbReference type="AlphaFoldDB" id="A0A0G0H454"/>
<protein>
    <submittedName>
        <fullName evidence="1">Uncharacterized protein</fullName>
    </submittedName>
</protein>
<proteinExistence type="predicted"/>
<evidence type="ECO:0000313" key="2">
    <source>
        <dbReference type="Proteomes" id="UP000034471"/>
    </source>
</evidence>
<name>A0A0G0H454_9BACT</name>
<accession>A0A0G0H454</accession>